<name>A0ABT7VHB4_9BACE</name>
<protein>
    <submittedName>
        <fullName evidence="9">ComEC/Rec2 family competence protein</fullName>
    </submittedName>
</protein>
<evidence type="ECO:0000256" key="1">
    <source>
        <dbReference type="ARBA" id="ARBA00004651"/>
    </source>
</evidence>
<feature type="transmembrane region" description="Helical" evidence="6">
    <location>
        <begin position="63"/>
        <end position="83"/>
    </location>
</feature>
<dbReference type="PANTHER" id="PTHR30619:SF1">
    <property type="entry name" value="RECOMBINATION PROTEIN 2"/>
    <property type="match status" value="1"/>
</dbReference>
<dbReference type="Proteomes" id="UP001169458">
    <property type="component" value="Unassembled WGS sequence"/>
</dbReference>
<keyword evidence="4 6" id="KW-1133">Transmembrane helix</keyword>
<dbReference type="Pfam" id="PF03772">
    <property type="entry name" value="Competence"/>
    <property type="match status" value="1"/>
</dbReference>
<dbReference type="PANTHER" id="PTHR30619">
    <property type="entry name" value="DNA INTERNALIZATION/COMPETENCE PROTEIN COMEC/REC2"/>
    <property type="match status" value="1"/>
</dbReference>
<dbReference type="NCBIfam" id="TIGR00360">
    <property type="entry name" value="ComEC_N-term"/>
    <property type="match status" value="1"/>
</dbReference>
<keyword evidence="5 6" id="KW-0472">Membrane</keyword>
<reference evidence="10" key="1">
    <citation type="submission" date="2023-07" db="EMBL/GenBank/DDBJ databases">
        <title>Identification and characterization of horizontal gene transfer across gut microbiota members of farm animals based on homology search.</title>
        <authorList>
            <person name="Schwarzerova J."/>
            <person name="Nykrynova M."/>
            <person name="Jureckova K."/>
            <person name="Cejkova D."/>
            <person name="Rychlik I."/>
        </authorList>
    </citation>
    <scope>NUCLEOTIDE SEQUENCE [LARGE SCALE GENOMIC DNA]</scope>
    <source>
        <strain evidence="10">109_WCHN</strain>
    </source>
</reference>
<proteinExistence type="predicted"/>
<dbReference type="InterPro" id="IPR052159">
    <property type="entry name" value="Competence_DNA_uptake"/>
</dbReference>
<dbReference type="EMBL" id="JAUDEN010000018">
    <property type="protein sequence ID" value="MDM8325702.1"/>
    <property type="molecule type" value="Genomic_DNA"/>
</dbReference>
<evidence type="ECO:0000256" key="6">
    <source>
        <dbReference type="SAM" id="Phobius"/>
    </source>
</evidence>
<dbReference type="RefSeq" id="WP_289560398.1">
    <property type="nucleotide sequence ID" value="NZ_JAUDEN010000018.1"/>
</dbReference>
<evidence type="ECO:0000256" key="5">
    <source>
        <dbReference type="ARBA" id="ARBA00023136"/>
    </source>
</evidence>
<keyword evidence="10" id="KW-1185">Reference proteome</keyword>
<evidence type="ECO:0000313" key="10">
    <source>
        <dbReference type="Proteomes" id="UP001169458"/>
    </source>
</evidence>
<dbReference type="Pfam" id="PF13567">
    <property type="entry name" value="DUF4131"/>
    <property type="match status" value="1"/>
</dbReference>
<evidence type="ECO:0000256" key="4">
    <source>
        <dbReference type="ARBA" id="ARBA00022989"/>
    </source>
</evidence>
<feature type="transmembrane region" description="Helical" evidence="6">
    <location>
        <begin position="368"/>
        <end position="390"/>
    </location>
</feature>
<dbReference type="InterPro" id="IPR004477">
    <property type="entry name" value="ComEC_N"/>
</dbReference>
<evidence type="ECO:0000256" key="2">
    <source>
        <dbReference type="ARBA" id="ARBA00022475"/>
    </source>
</evidence>
<keyword evidence="2" id="KW-1003">Cell membrane</keyword>
<comment type="caution">
    <text evidence="9">The sequence shown here is derived from an EMBL/GenBank/DDBJ whole genome shotgun (WGS) entry which is preliminary data.</text>
</comment>
<sequence>MRIDSSLTTYPIFRLTVFLAAGIFLSDRLLSGVVSWICLLGCFLFFSVLSLAVLRTFSFGRRYLFGCMSGLAFFFLGAGLVLAEREKVKFGWEDKAMLYWGKVKDVPYPRGKTMQAKVDVACQMNPFDTVCRSEKEPVGRSVLLSWMPDSASRPIQCGDSICFYAKISRPVSLEKLSGFDYGDYLMRQGISGAGIAFSGDIRAFGENQPAVSQRALLVRQRIVGIYQEWGLEGDVLAVVSALTVGDRTRLTSDLEDVYSATGASHVLSLSGLHIAILTGILFFLFRPLKRFKGGRSVSSVLIVLFLWVFAFVSGLSSPVIRSVIMFSLYILSSLLSKDAYSGVFAVSLTAFVMLVFNPFYLFDISFQLSFVAVYSILLFYPLFSGLLKAGNSFCKYVWDVLALSMAAQLGTFPLILLYFGAFPSYFLLANLVVAPLSVCILGGTLAALVLFSVPVIGTAAIWLVDLSTSLLNLSMSEVRQLWGAQITSLHVSGLQVLLLYIILGLFYRIWAVTGLKRGREVVVTLSFSVLFLLTCLYEVSRPSVCYLCFARSGVYTKCGNTLTLQQTADGVFNIRGVRVGVMKSDMWQNKTSDIRLSLDYVYICRGFKGSVSMLARMFDIRSVVLDSSLSEYLRNRLIRECQLLKISYTDLSKEGSCLILL</sequence>
<evidence type="ECO:0000259" key="7">
    <source>
        <dbReference type="Pfam" id="PF03772"/>
    </source>
</evidence>
<feature type="transmembrane region" description="Helical" evidence="6">
    <location>
        <begin position="297"/>
        <end position="320"/>
    </location>
</feature>
<comment type="subcellular location">
    <subcellularLocation>
        <location evidence="1">Cell membrane</location>
        <topology evidence="1">Multi-pass membrane protein</topology>
    </subcellularLocation>
</comment>
<evidence type="ECO:0000313" key="9">
    <source>
        <dbReference type="EMBL" id="MDM8325702.1"/>
    </source>
</evidence>
<organism evidence="9 10">
    <name type="scientific">Bacteroides gallinaceum</name>
    <dbReference type="NCBI Taxonomy" id="1462571"/>
    <lineage>
        <taxon>Bacteria</taxon>
        <taxon>Pseudomonadati</taxon>
        <taxon>Bacteroidota</taxon>
        <taxon>Bacteroidia</taxon>
        <taxon>Bacteroidales</taxon>
        <taxon>Bacteroidaceae</taxon>
        <taxon>Bacteroides</taxon>
    </lineage>
</organism>
<feature type="transmembrane region" description="Helical" evidence="6">
    <location>
        <begin position="266"/>
        <end position="285"/>
    </location>
</feature>
<gene>
    <name evidence="9" type="ORF">QUW60_10790</name>
</gene>
<keyword evidence="3 6" id="KW-0812">Transmembrane</keyword>
<feature type="transmembrane region" description="Helical" evidence="6">
    <location>
        <begin position="32"/>
        <end position="54"/>
    </location>
</feature>
<feature type="transmembrane region" description="Helical" evidence="6">
    <location>
        <begin position="484"/>
        <end position="509"/>
    </location>
</feature>
<evidence type="ECO:0000256" key="3">
    <source>
        <dbReference type="ARBA" id="ARBA00022692"/>
    </source>
</evidence>
<feature type="transmembrane region" description="Helical" evidence="6">
    <location>
        <begin position="340"/>
        <end position="361"/>
    </location>
</feature>
<feature type="domain" description="ComEC/Rec2-related protein" evidence="7">
    <location>
        <begin position="242"/>
        <end position="510"/>
    </location>
</feature>
<evidence type="ECO:0000259" key="8">
    <source>
        <dbReference type="Pfam" id="PF13567"/>
    </source>
</evidence>
<feature type="domain" description="DUF4131" evidence="8">
    <location>
        <begin position="35"/>
        <end position="196"/>
    </location>
</feature>
<feature type="transmembrane region" description="Helical" evidence="6">
    <location>
        <begin position="396"/>
        <end position="419"/>
    </location>
</feature>
<feature type="transmembrane region" description="Helical" evidence="6">
    <location>
        <begin position="521"/>
        <end position="539"/>
    </location>
</feature>
<feature type="transmembrane region" description="Helical" evidence="6">
    <location>
        <begin position="431"/>
        <end position="464"/>
    </location>
</feature>
<accession>A0ABT7VHB4</accession>
<feature type="transmembrane region" description="Helical" evidence="6">
    <location>
        <begin position="7"/>
        <end position="26"/>
    </location>
</feature>
<dbReference type="InterPro" id="IPR025405">
    <property type="entry name" value="DUF4131"/>
</dbReference>